<reference evidence="1 2" key="1">
    <citation type="submission" date="2017-07" db="EMBL/GenBank/DDBJ databases">
        <title>An improved, manually edited Actinidia chinensis var. chinensis (kiwifruit) genome highlights the challenges associated with draft genomes and gene prediction in plants.</title>
        <authorList>
            <person name="Pilkington S."/>
            <person name="Crowhurst R."/>
            <person name="Hilario E."/>
            <person name="Nardozza S."/>
            <person name="Fraser L."/>
            <person name="Peng Y."/>
            <person name="Gunaseelan K."/>
            <person name="Simpson R."/>
            <person name="Tahir J."/>
            <person name="Deroles S."/>
            <person name="Templeton K."/>
            <person name="Luo Z."/>
            <person name="Davy M."/>
            <person name="Cheng C."/>
            <person name="Mcneilage M."/>
            <person name="Scaglione D."/>
            <person name="Liu Y."/>
            <person name="Zhang Q."/>
            <person name="Datson P."/>
            <person name="De Silva N."/>
            <person name="Gardiner S."/>
            <person name="Bassett H."/>
            <person name="Chagne D."/>
            <person name="Mccallum J."/>
            <person name="Dzierzon H."/>
            <person name="Deng C."/>
            <person name="Wang Y.-Y."/>
            <person name="Barron N."/>
            <person name="Manako K."/>
            <person name="Bowen J."/>
            <person name="Foster T."/>
            <person name="Erridge Z."/>
            <person name="Tiffin H."/>
            <person name="Waite C."/>
            <person name="Davies K."/>
            <person name="Grierson E."/>
            <person name="Laing W."/>
            <person name="Kirk R."/>
            <person name="Chen X."/>
            <person name="Wood M."/>
            <person name="Montefiori M."/>
            <person name="Brummell D."/>
            <person name="Schwinn K."/>
            <person name="Catanach A."/>
            <person name="Fullerton C."/>
            <person name="Li D."/>
            <person name="Meiyalaghan S."/>
            <person name="Nieuwenhuizen N."/>
            <person name="Read N."/>
            <person name="Prakash R."/>
            <person name="Hunter D."/>
            <person name="Zhang H."/>
            <person name="Mckenzie M."/>
            <person name="Knabel M."/>
            <person name="Harris A."/>
            <person name="Allan A."/>
            <person name="Chen A."/>
            <person name="Janssen B."/>
            <person name="Plunkett B."/>
            <person name="Dwamena C."/>
            <person name="Voogd C."/>
            <person name="Leif D."/>
            <person name="Lafferty D."/>
            <person name="Souleyre E."/>
            <person name="Varkonyi-Gasic E."/>
            <person name="Gambi F."/>
            <person name="Hanley J."/>
            <person name="Yao J.-L."/>
            <person name="Cheung J."/>
            <person name="David K."/>
            <person name="Warren B."/>
            <person name="Marsh K."/>
            <person name="Snowden K."/>
            <person name="Lin-Wang K."/>
            <person name="Brian L."/>
            <person name="Martinez-Sanchez M."/>
            <person name="Wang M."/>
            <person name="Ileperuma N."/>
            <person name="Macnee N."/>
            <person name="Campin R."/>
            <person name="Mcatee P."/>
            <person name="Drummond R."/>
            <person name="Espley R."/>
            <person name="Ireland H."/>
            <person name="Wu R."/>
            <person name="Atkinson R."/>
            <person name="Karunairetnam S."/>
            <person name="Bulley S."/>
            <person name="Chunkath S."/>
            <person name="Hanley Z."/>
            <person name="Storey R."/>
            <person name="Thrimawithana A."/>
            <person name="Thomson S."/>
            <person name="David C."/>
            <person name="Testolin R."/>
        </authorList>
    </citation>
    <scope>NUCLEOTIDE SEQUENCE [LARGE SCALE GENOMIC DNA]</scope>
    <source>
        <strain evidence="2">cv. Red5</strain>
        <tissue evidence="1">Young leaf</tissue>
    </source>
</reference>
<protein>
    <submittedName>
        <fullName evidence="1">Titin like</fullName>
    </submittedName>
</protein>
<evidence type="ECO:0000313" key="2">
    <source>
        <dbReference type="Proteomes" id="UP000241394"/>
    </source>
</evidence>
<dbReference type="InParanoid" id="A0A2R6RAD2"/>
<organism evidence="1 2">
    <name type="scientific">Actinidia chinensis var. chinensis</name>
    <name type="common">Chinese soft-hair kiwi</name>
    <dbReference type="NCBI Taxonomy" id="1590841"/>
    <lineage>
        <taxon>Eukaryota</taxon>
        <taxon>Viridiplantae</taxon>
        <taxon>Streptophyta</taxon>
        <taxon>Embryophyta</taxon>
        <taxon>Tracheophyta</taxon>
        <taxon>Spermatophyta</taxon>
        <taxon>Magnoliopsida</taxon>
        <taxon>eudicotyledons</taxon>
        <taxon>Gunneridae</taxon>
        <taxon>Pentapetalae</taxon>
        <taxon>asterids</taxon>
        <taxon>Ericales</taxon>
        <taxon>Actinidiaceae</taxon>
        <taxon>Actinidia</taxon>
    </lineage>
</organism>
<reference evidence="2" key="2">
    <citation type="journal article" date="2018" name="BMC Genomics">
        <title>A manually annotated Actinidia chinensis var. chinensis (kiwifruit) genome highlights the challenges associated with draft genomes and gene prediction in plants.</title>
        <authorList>
            <person name="Pilkington S.M."/>
            <person name="Crowhurst R."/>
            <person name="Hilario E."/>
            <person name="Nardozza S."/>
            <person name="Fraser L."/>
            <person name="Peng Y."/>
            <person name="Gunaseelan K."/>
            <person name="Simpson R."/>
            <person name="Tahir J."/>
            <person name="Deroles S.C."/>
            <person name="Templeton K."/>
            <person name="Luo Z."/>
            <person name="Davy M."/>
            <person name="Cheng C."/>
            <person name="McNeilage M."/>
            <person name="Scaglione D."/>
            <person name="Liu Y."/>
            <person name="Zhang Q."/>
            <person name="Datson P."/>
            <person name="De Silva N."/>
            <person name="Gardiner S.E."/>
            <person name="Bassett H."/>
            <person name="Chagne D."/>
            <person name="McCallum J."/>
            <person name="Dzierzon H."/>
            <person name="Deng C."/>
            <person name="Wang Y.Y."/>
            <person name="Barron L."/>
            <person name="Manako K."/>
            <person name="Bowen J."/>
            <person name="Foster T.M."/>
            <person name="Erridge Z.A."/>
            <person name="Tiffin H."/>
            <person name="Waite C.N."/>
            <person name="Davies K.M."/>
            <person name="Grierson E.P."/>
            <person name="Laing W.A."/>
            <person name="Kirk R."/>
            <person name="Chen X."/>
            <person name="Wood M."/>
            <person name="Montefiori M."/>
            <person name="Brummell D.A."/>
            <person name="Schwinn K.E."/>
            <person name="Catanach A."/>
            <person name="Fullerton C."/>
            <person name="Li D."/>
            <person name="Meiyalaghan S."/>
            <person name="Nieuwenhuizen N."/>
            <person name="Read N."/>
            <person name="Prakash R."/>
            <person name="Hunter D."/>
            <person name="Zhang H."/>
            <person name="McKenzie M."/>
            <person name="Knabel M."/>
            <person name="Harris A."/>
            <person name="Allan A.C."/>
            <person name="Gleave A."/>
            <person name="Chen A."/>
            <person name="Janssen B.J."/>
            <person name="Plunkett B."/>
            <person name="Ampomah-Dwamena C."/>
            <person name="Voogd C."/>
            <person name="Leif D."/>
            <person name="Lafferty D."/>
            <person name="Souleyre E.J.F."/>
            <person name="Varkonyi-Gasic E."/>
            <person name="Gambi F."/>
            <person name="Hanley J."/>
            <person name="Yao J.L."/>
            <person name="Cheung J."/>
            <person name="David K.M."/>
            <person name="Warren B."/>
            <person name="Marsh K."/>
            <person name="Snowden K.C."/>
            <person name="Lin-Wang K."/>
            <person name="Brian L."/>
            <person name="Martinez-Sanchez M."/>
            <person name="Wang M."/>
            <person name="Ileperuma N."/>
            <person name="Macnee N."/>
            <person name="Campin R."/>
            <person name="McAtee P."/>
            <person name="Drummond R.S.M."/>
            <person name="Espley R.V."/>
            <person name="Ireland H.S."/>
            <person name="Wu R."/>
            <person name="Atkinson R.G."/>
            <person name="Karunairetnam S."/>
            <person name="Bulley S."/>
            <person name="Chunkath S."/>
            <person name="Hanley Z."/>
            <person name="Storey R."/>
            <person name="Thrimawithana A.H."/>
            <person name="Thomson S."/>
            <person name="David C."/>
            <person name="Testolin R."/>
            <person name="Huang H."/>
            <person name="Hellens R.P."/>
            <person name="Schaffer R.J."/>
        </authorList>
    </citation>
    <scope>NUCLEOTIDE SEQUENCE [LARGE SCALE GENOMIC DNA]</scope>
    <source>
        <strain evidence="2">cv. Red5</strain>
    </source>
</reference>
<keyword evidence="2" id="KW-1185">Reference proteome</keyword>
<sequence length="122" mass="13556">MKSSVEEGVVGELGSQFVSEKEKELKSFDVSFSRNCEFGESSSRLSTSCVTFDEIDSEICLKNKEEECLGESAVEPVADAITHVLKRSEIMGDDIKFEEGFDNSSCFVDRKLGSWNCGNSRF</sequence>
<accession>A0A2R6RAD2</accession>
<evidence type="ECO:0000313" key="1">
    <source>
        <dbReference type="EMBL" id="PSS24514.1"/>
    </source>
</evidence>
<dbReference type="Proteomes" id="UP000241394">
    <property type="component" value="Chromosome LG8"/>
</dbReference>
<comment type="caution">
    <text evidence="1">The sequence shown here is derived from an EMBL/GenBank/DDBJ whole genome shotgun (WGS) entry which is preliminary data.</text>
</comment>
<gene>
    <name evidence="1" type="ORF">CEY00_Acc08849</name>
</gene>
<proteinExistence type="predicted"/>
<dbReference type="AlphaFoldDB" id="A0A2R6RAD2"/>
<dbReference type="Gramene" id="PSS24514">
    <property type="protein sequence ID" value="PSS24514"/>
    <property type="gene ID" value="CEY00_Acc08849"/>
</dbReference>
<name>A0A2R6RAD2_ACTCC</name>
<dbReference type="EMBL" id="NKQK01000008">
    <property type="protein sequence ID" value="PSS24514.1"/>
    <property type="molecule type" value="Genomic_DNA"/>
</dbReference>